<protein>
    <submittedName>
        <fullName evidence="2">Uncharacterized protein</fullName>
    </submittedName>
</protein>
<organism evidence="2 3">
    <name type="scientific">Xanthomonas floridensis</name>
    <dbReference type="NCBI Taxonomy" id="1843580"/>
    <lineage>
        <taxon>Bacteria</taxon>
        <taxon>Pseudomonadati</taxon>
        <taxon>Pseudomonadota</taxon>
        <taxon>Gammaproteobacteria</taxon>
        <taxon>Lysobacterales</taxon>
        <taxon>Lysobacteraceae</taxon>
        <taxon>Xanthomonas</taxon>
    </lineage>
</organism>
<evidence type="ECO:0000313" key="4">
    <source>
        <dbReference type="Proteomes" id="UP001303614"/>
    </source>
</evidence>
<reference evidence="1 4" key="2">
    <citation type="submission" date="2023-12" db="EMBL/GenBank/DDBJ databases">
        <title>Genome sequencing of Xanthomonas floridensis.</title>
        <authorList>
            <person name="Greer S."/>
            <person name="Harrison J."/>
            <person name="Grant M."/>
            <person name="Vicente J."/>
            <person name="Studholme D."/>
        </authorList>
    </citation>
    <scope>NUCLEOTIDE SEQUENCE [LARGE SCALE GENOMIC DNA]</scope>
    <source>
        <strain evidence="1 4">WHRI 8848</strain>
    </source>
</reference>
<evidence type="ECO:0000313" key="3">
    <source>
        <dbReference type="Proteomes" id="UP000077659"/>
    </source>
</evidence>
<reference evidence="2 3" key="1">
    <citation type="submission" date="2016-05" db="EMBL/GenBank/DDBJ databases">
        <title>Pathogenic, phenotypic and molecular characterisation of Xanthomonas nasturtii sp. nov. and Xanthomonas floridensis sp. nov., new species of Xanthomonas associated with watercress production in Florida.</title>
        <authorList>
            <person name="Vicente J.G."/>
            <person name="Rothwell S."/>
            <person name="Holub E.B."/>
            <person name="Studholme D.J."/>
        </authorList>
    </citation>
    <scope>NUCLEOTIDE SEQUENCE [LARGE SCALE GENOMIC DNA]</scope>
    <source>
        <strain evidence="2 3">WHRI 8848</strain>
    </source>
</reference>
<evidence type="ECO:0000313" key="2">
    <source>
        <dbReference type="EMBL" id="OAG67678.1"/>
    </source>
</evidence>
<proteinExistence type="predicted"/>
<comment type="caution">
    <text evidence="2">The sequence shown here is derived from an EMBL/GenBank/DDBJ whole genome shotgun (WGS) entry which is preliminary data.</text>
</comment>
<dbReference type="RefSeq" id="WP_064508829.1">
    <property type="nucleotide sequence ID" value="NZ_JAYFSN010000017.1"/>
</dbReference>
<dbReference type="AlphaFoldDB" id="A0A1A9MBW8"/>
<gene>
    <name evidence="2" type="ORF">A7D17_15935</name>
    <name evidence="1" type="ORF">VB146_05215</name>
</gene>
<dbReference type="EMBL" id="LXNG01000014">
    <property type="protein sequence ID" value="OAG67678.1"/>
    <property type="molecule type" value="Genomic_DNA"/>
</dbReference>
<dbReference type="Proteomes" id="UP000077659">
    <property type="component" value="Unassembled WGS sequence"/>
</dbReference>
<dbReference type="EMBL" id="JAYFSO010000005">
    <property type="protein sequence ID" value="MEA5123277.1"/>
    <property type="molecule type" value="Genomic_DNA"/>
</dbReference>
<evidence type="ECO:0000313" key="1">
    <source>
        <dbReference type="EMBL" id="MEA5123277.1"/>
    </source>
</evidence>
<name>A0A1A9MBW8_9XANT</name>
<dbReference type="Proteomes" id="UP001303614">
    <property type="component" value="Unassembled WGS sequence"/>
</dbReference>
<sequence>MLPDRLNPRLWLRDWLNKPTAAEATAASYRFNGQVPIAAYSLQTIRDCTGRISVCGFGVSCDNGPFVVGPDGVRIQQPEDK</sequence>
<keyword evidence="4" id="KW-1185">Reference proteome</keyword>
<dbReference type="STRING" id="1843580.A7D17_15935"/>
<accession>A0A1A9MBW8</accession>